<dbReference type="Gene3D" id="3.40.50.410">
    <property type="entry name" value="von Willebrand factor, type A domain"/>
    <property type="match status" value="1"/>
</dbReference>
<accession>A0A1T5CMQ8</accession>
<evidence type="ECO:0000313" key="1">
    <source>
        <dbReference type="EMBL" id="SKB60739.1"/>
    </source>
</evidence>
<dbReference type="PANTHER" id="PTHR41248">
    <property type="entry name" value="NORD PROTEIN"/>
    <property type="match status" value="1"/>
</dbReference>
<dbReference type="RefSeq" id="WP_079590079.1">
    <property type="nucleotide sequence ID" value="NZ_FUYN01000005.1"/>
</dbReference>
<keyword evidence="2" id="KW-1185">Reference proteome</keyword>
<evidence type="ECO:0000313" key="2">
    <source>
        <dbReference type="Proteomes" id="UP000243406"/>
    </source>
</evidence>
<evidence type="ECO:0008006" key="3">
    <source>
        <dbReference type="Google" id="ProtNLM"/>
    </source>
</evidence>
<dbReference type="InterPro" id="IPR036465">
    <property type="entry name" value="vWFA_dom_sf"/>
</dbReference>
<dbReference type="PANTHER" id="PTHR41248:SF1">
    <property type="entry name" value="NORD PROTEIN"/>
    <property type="match status" value="1"/>
</dbReference>
<sequence length="589" mass="68659">MEDNNLLRRESEERFSNVVWTISEKYSIDPDFTLVKFTGDRKIDLYNNTVLGGIYRFFDYEMIYSYINKIKVEISDPKPFFQIAVLVLEENVISNIEISRPAIKKLKEDVYKKILSSFFFNKPKDSADEIRFAYYSRKIGKSPAVNSKVYKLVKEIDKGKSISSTIELIEFLSKIFQDYFHFESYFDNENIAPEEKEALSDNTDTTTKDSPNSYLYDELQEEYVSAEYNPNASKIDPKDGYEFEDNKMNFNINPEVYNKLTDKIEQYYGASIVSFDELRKLEKKICTGMHKGCHIHITDGNFKLSHINNYRVKYVKKQKEKNMIDYNDHYRVYNRNISKLKDIIQRTILRDTEYSKNISDNGMLRGDIIWKIKYLNNSKVFEKEVKEDIGDFAVDILLDSSGSQMERQSRVASQGYVISQALSLVNIPNRVLSFNNFLDFTIIRRFRDYNDPIIKNKNIFEYYATGSNRDGLAIRAVVESLEKRPEEHKILIVLSDGKPNDVKVTKTSSLAFNRDADYKGIKAVKDTAHEVRKARMKGIAVLGVYTGEIEDLDAEKLIYGKDFAYIHSIDRFSEIVGLYLKRQINNMIN</sequence>
<dbReference type="Proteomes" id="UP000243406">
    <property type="component" value="Unassembled WGS sequence"/>
</dbReference>
<dbReference type="AlphaFoldDB" id="A0A1T5CMQ8"/>
<organism evidence="1 2">
    <name type="scientific">Acetoanaerobium noterae</name>
    <dbReference type="NCBI Taxonomy" id="745369"/>
    <lineage>
        <taxon>Bacteria</taxon>
        <taxon>Bacillati</taxon>
        <taxon>Bacillota</taxon>
        <taxon>Clostridia</taxon>
        <taxon>Peptostreptococcales</taxon>
        <taxon>Filifactoraceae</taxon>
        <taxon>Acetoanaerobium</taxon>
    </lineage>
</organism>
<dbReference type="OrthoDB" id="1632179at2"/>
<dbReference type="EMBL" id="FUYN01000005">
    <property type="protein sequence ID" value="SKB60739.1"/>
    <property type="molecule type" value="Genomic_DNA"/>
</dbReference>
<dbReference type="SUPFAM" id="SSF53300">
    <property type="entry name" value="vWA-like"/>
    <property type="match status" value="1"/>
</dbReference>
<proteinExistence type="predicted"/>
<dbReference type="InterPro" id="IPR051928">
    <property type="entry name" value="NorD/CobT"/>
</dbReference>
<name>A0A1T5CMQ8_9FIRM</name>
<protein>
    <recommendedName>
        <fullName evidence="3">Nitric oxide reductase activation protein</fullName>
    </recommendedName>
</protein>
<gene>
    <name evidence="1" type="ORF">SAMN02745120_2285</name>
</gene>
<reference evidence="2" key="1">
    <citation type="submission" date="2017-02" db="EMBL/GenBank/DDBJ databases">
        <authorList>
            <person name="Varghese N."/>
            <person name="Submissions S."/>
        </authorList>
    </citation>
    <scope>NUCLEOTIDE SEQUENCE [LARGE SCALE GENOMIC DNA]</scope>
    <source>
        <strain evidence="2">ATCC 35199</strain>
    </source>
</reference>